<dbReference type="AlphaFoldDB" id="A0A419VXB3"/>
<protein>
    <submittedName>
        <fullName evidence="2">Lipocalin-like protein</fullName>
    </submittedName>
</protein>
<dbReference type="InterPro" id="IPR024311">
    <property type="entry name" value="Lipocalin-like"/>
</dbReference>
<evidence type="ECO:0000313" key="2">
    <source>
        <dbReference type="EMBL" id="RKD87858.1"/>
    </source>
</evidence>
<dbReference type="Pfam" id="PF13924">
    <property type="entry name" value="Lipocalin_5"/>
    <property type="match status" value="1"/>
</dbReference>
<dbReference type="Proteomes" id="UP000283387">
    <property type="component" value="Unassembled WGS sequence"/>
</dbReference>
<dbReference type="OrthoDB" id="118834at2"/>
<dbReference type="EMBL" id="RAPN01000003">
    <property type="protein sequence ID" value="RKD87858.1"/>
    <property type="molecule type" value="Genomic_DNA"/>
</dbReference>
<evidence type="ECO:0000313" key="3">
    <source>
        <dbReference type="Proteomes" id="UP000283387"/>
    </source>
</evidence>
<keyword evidence="3" id="KW-1185">Reference proteome</keyword>
<dbReference type="RefSeq" id="WP_120274874.1">
    <property type="nucleotide sequence ID" value="NZ_RAPN01000003.1"/>
</dbReference>
<name>A0A419VXB3_9BACT</name>
<accession>A0A419VXB3</accession>
<evidence type="ECO:0000259" key="1">
    <source>
        <dbReference type="Pfam" id="PF13924"/>
    </source>
</evidence>
<sequence>MNSLIVGTWKLKSFEVKTKNGEVIYPYGEDATGLVIYSNTGFYSIQFMPRIQCTGDLKGISYFGTYEYNREKDYIIHHVEGSLYSGIENVDKIRYSRIRGKHLTLTCPPLVWDDHTETIATIYFEKQEEIPELSVTQPMPKY</sequence>
<organism evidence="2 3">
    <name type="scientific">Mangrovibacterium diazotrophicum</name>
    <dbReference type="NCBI Taxonomy" id="1261403"/>
    <lineage>
        <taxon>Bacteria</taxon>
        <taxon>Pseudomonadati</taxon>
        <taxon>Bacteroidota</taxon>
        <taxon>Bacteroidia</taxon>
        <taxon>Marinilabiliales</taxon>
        <taxon>Prolixibacteraceae</taxon>
        <taxon>Mangrovibacterium</taxon>
    </lineage>
</organism>
<feature type="domain" description="Lipocalin-like" evidence="1">
    <location>
        <begin position="6"/>
        <end position="49"/>
    </location>
</feature>
<reference evidence="2 3" key="1">
    <citation type="submission" date="2018-09" db="EMBL/GenBank/DDBJ databases">
        <title>Genomic Encyclopedia of Archaeal and Bacterial Type Strains, Phase II (KMG-II): from individual species to whole genera.</title>
        <authorList>
            <person name="Goeker M."/>
        </authorList>
    </citation>
    <scope>NUCLEOTIDE SEQUENCE [LARGE SCALE GENOMIC DNA]</scope>
    <source>
        <strain evidence="2 3">DSM 27148</strain>
    </source>
</reference>
<gene>
    <name evidence="2" type="ORF">BC643_3865</name>
</gene>
<proteinExistence type="predicted"/>
<comment type="caution">
    <text evidence="2">The sequence shown here is derived from an EMBL/GenBank/DDBJ whole genome shotgun (WGS) entry which is preliminary data.</text>
</comment>